<organism evidence="4 5">
    <name type="scientific">Paxillus involutus ATCC 200175</name>
    <dbReference type="NCBI Taxonomy" id="664439"/>
    <lineage>
        <taxon>Eukaryota</taxon>
        <taxon>Fungi</taxon>
        <taxon>Dikarya</taxon>
        <taxon>Basidiomycota</taxon>
        <taxon>Agaricomycotina</taxon>
        <taxon>Agaricomycetes</taxon>
        <taxon>Agaricomycetidae</taxon>
        <taxon>Boletales</taxon>
        <taxon>Paxilineae</taxon>
        <taxon>Paxillaceae</taxon>
        <taxon>Paxillus</taxon>
    </lineage>
</organism>
<dbReference type="SUPFAM" id="SSF54556">
    <property type="entry name" value="Chitinase insertion domain"/>
    <property type="match status" value="1"/>
</dbReference>
<dbReference type="Pfam" id="PF00704">
    <property type="entry name" value="Glyco_hydro_18"/>
    <property type="match status" value="1"/>
</dbReference>
<dbReference type="Proteomes" id="UP000053647">
    <property type="component" value="Unassembled WGS sequence"/>
</dbReference>
<dbReference type="GO" id="GO:0005576">
    <property type="term" value="C:extracellular region"/>
    <property type="evidence" value="ECO:0007669"/>
    <property type="project" value="TreeGrafter"/>
</dbReference>
<dbReference type="InterPro" id="IPR029070">
    <property type="entry name" value="Chitinase_insertion_sf"/>
</dbReference>
<evidence type="ECO:0000313" key="4">
    <source>
        <dbReference type="EMBL" id="KIJ14561.1"/>
    </source>
</evidence>
<accession>A0A0C9U5W7</accession>
<dbReference type="GO" id="GO:0005975">
    <property type="term" value="P:carbohydrate metabolic process"/>
    <property type="evidence" value="ECO:0007669"/>
    <property type="project" value="InterPro"/>
</dbReference>
<dbReference type="PROSITE" id="PS51910">
    <property type="entry name" value="GH18_2"/>
    <property type="match status" value="1"/>
</dbReference>
<proteinExistence type="predicted"/>
<dbReference type="GO" id="GO:0006032">
    <property type="term" value="P:chitin catabolic process"/>
    <property type="evidence" value="ECO:0007669"/>
    <property type="project" value="TreeGrafter"/>
</dbReference>
<dbReference type="InterPro" id="IPR017853">
    <property type="entry name" value="GH"/>
</dbReference>
<dbReference type="GO" id="GO:0004568">
    <property type="term" value="F:chitinase activity"/>
    <property type="evidence" value="ECO:0007669"/>
    <property type="project" value="TreeGrafter"/>
</dbReference>
<dbReference type="PANTHER" id="PTHR11177">
    <property type="entry name" value="CHITINASE"/>
    <property type="match status" value="1"/>
</dbReference>
<reference evidence="5" key="2">
    <citation type="submission" date="2015-01" db="EMBL/GenBank/DDBJ databases">
        <title>Evolutionary Origins and Diversification of the Mycorrhizal Mutualists.</title>
        <authorList>
            <consortium name="DOE Joint Genome Institute"/>
            <consortium name="Mycorrhizal Genomics Consortium"/>
            <person name="Kohler A."/>
            <person name="Kuo A."/>
            <person name="Nagy L.G."/>
            <person name="Floudas D."/>
            <person name="Copeland A."/>
            <person name="Barry K.W."/>
            <person name="Cichocki N."/>
            <person name="Veneault-Fourrey C."/>
            <person name="LaButti K."/>
            <person name="Lindquist E.A."/>
            <person name="Lipzen A."/>
            <person name="Lundell T."/>
            <person name="Morin E."/>
            <person name="Murat C."/>
            <person name="Riley R."/>
            <person name="Ohm R."/>
            <person name="Sun H."/>
            <person name="Tunlid A."/>
            <person name="Henrissat B."/>
            <person name="Grigoriev I.V."/>
            <person name="Hibbett D.S."/>
            <person name="Martin F."/>
        </authorList>
    </citation>
    <scope>NUCLEOTIDE SEQUENCE [LARGE SCALE GENOMIC DNA]</scope>
    <source>
        <strain evidence="5">ATCC 200175</strain>
    </source>
</reference>
<evidence type="ECO:0000259" key="3">
    <source>
        <dbReference type="PROSITE" id="PS51910"/>
    </source>
</evidence>
<feature type="region of interest" description="Disordered" evidence="1">
    <location>
        <begin position="27"/>
        <end position="53"/>
    </location>
</feature>
<evidence type="ECO:0000256" key="1">
    <source>
        <dbReference type="SAM" id="MobiDB-lite"/>
    </source>
</evidence>
<name>A0A0C9U5W7_PAXIN</name>
<evidence type="ECO:0000256" key="2">
    <source>
        <dbReference type="SAM" id="SignalP"/>
    </source>
</evidence>
<dbReference type="AlphaFoldDB" id="A0A0C9U5W7"/>
<gene>
    <name evidence="4" type="ORF">PAXINDRAFT_169712</name>
</gene>
<dbReference type="HOGENOM" id="CLU_002833_6_1_1"/>
<dbReference type="EMBL" id="KN819342">
    <property type="protein sequence ID" value="KIJ14561.1"/>
    <property type="molecule type" value="Genomic_DNA"/>
</dbReference>
<dbReference type="GO" id="GO:0008061">
    <property type="term" value="F:chitin binding"/>
    <property type="evidence" value="ECO:0007669"/>
    <property type="project" value="InterPro"/>
</dbReference>
<dbReference type="OrthoDB" id="73875at2759"/>
<feature type="domain" description="GH18" evidence="3">
    <location>
        <begin position="58"/>
        <end position="440"/>
    </location>
</feature>
<dbReference type="SUPFAM" id="SSF51445">
    <property type="entry name" value="(Trans)glycosidases"/>
    <property type="match status" value="1"/>
</dbReference>
<dbReference type="InterPro" id="IPR001223">
    <property type="entry name" value="Glyco_hydro18_cat"/>
</dbReference>
<sequence length="441" mass="46111">MKFSTACAFLTALPLALAAPTCSLKNTASAASPSPSSVTTPPGNTSGNTTTGAGTNGKISMAWFADWHPNYFVSNVSWTAYTHMAFFTAQPSSSGTVELIISDPSMVDQFTSTALANNVKPVLTVGGWDGSIYWSSSVATATNRSTLATSLVQYANAHGFSGLDFDWEYPGKQGIGCNIISPQDSANFLSFIQETRQQAPNLTLSAAVGITPFVDDTGSPSTDVSSFASVLDWIEVMNYDVFGTFSSVDGPNAPLNDTCAASGNQQGSAVSAVAAWTKAGFPADKIVLGVPAYGHSYTVPTSTAVSGSTLNIYTAFDKTNIPIGDSWDPPTTTPDICGNPPVGNGNSGVYNFWALIQDGFLNQDGSVASGMNSLFDQCSQTPFVYNPSSQIMVSYDDAQSFTAKGQYIDQAGLLGFAMYEAGGDYDNILVNAINKAMSGSS</sequence>
<keyword evidence="2" id="KW-0732">Signal</keyword>
<dbReference type="InterPro" id="IPR011583">
    <property type="entry name" value="Chitinase_II/V-like_cat"/>
</dbReference>
<dbReference type="Gene3D" id="3.10.50.10">
    <property type="match status" value="1"/>
</dbReference>
<reference evidence="4 5" key="1">
    <citation type="submission" date="2014-06" db="EMBL/GenBank/DDBJ databases">
        <authorList>
            <consortium name="DOE Joint Genome Institute"/>
            <person name="Kuo A."/>
            <person name="Kohler A."/>
            <person name="Nagy L.G."/>
            <person name="Floudas D."/>
            <person name="Copeland A."/>
            <person name="Barry K.W."/>
            <person name="Cichocki N."/>
            <person name="Veneault-Fourrey C."/>
            <person name="LaButti K."/>
            <person name="Lindquist E.A."/>
            <person name="Lipzen A."/>
            <person name="Lundell T."/>
            <person name="Morin E."/>
            <person name="Murat C."/>
            <person name="Sun H."/>
            <person name="Tunlid A."/>
            <person name="Henrissat B."/>
            <person name="Grigoriev I.V."/>
            <person name="Hibbett D.S."/>
            <person name="Martin F."/>
            <person name="Nordberg H.P."/>
            <person name="Cantor M.N."/>
            <person name="Hua S.X."/>
        </authorList>
    </citation>
    <scope>NUCLEOTIDE SEQUENCE [LARGE SCALE GENOMIC DNA]</scope>
    <source>
        <strain evidence="4 5">ATCC 200175</strain>
    </source>
</reference>
<dbReference type="InterPro" id="IPR050314">
    <property type="entry name" value="Glycosyl_Hydrlase_18"/>
</dbReference>
<feature type="chain" id="PRO_5002220864" evidence="2">
    <location>
        <begin position="19"/>
        <end position="441"/>
    </location>
</feature>
<feature type="signal peptide" evidence="2">
    <location>
        <begin position="1"/>
        <end position="18"/>
    </location>
</feature>
<evidence type="ECO:0000313" key="5">
    <source>
        <dbReference type="Proteomes" id="UP000053647"/>
    </source>
</evidence>
<protein>
    <submittedName>
        <fullName evidence="4">Chitinase</fullName>
    </submittedName>
</protein>
<dbReference type="Gene3D" id="3.20.20.80">
    <property type="entry name" value="Glycosidases"/>
    <property type="match status" value="1"/>
</dbReference>
<keyword evidence="5" id="KW-1185">Reference proteome</keyword>
<dbReference type="SMART" id="SM00636">
    <property type="entry name" value="Glyco_18"/>
    <property type="match status" value="1"/>
</dbReference>
<dbReference type="PANTHER" id="PTHR11177:SF317">
    <property type="entry name" value="CHITINASE 12-RELATED"/>
    <property type="match status" value="1"/>
</dbReference>